<dbReference type="HOGENOM" id="CLU_3217835_0_0_9"/>
<name>U6F894_LACHE</name>
<dbReference type="Proteomes" id="UP000017247">
    <property type="component" value="Unassembled WGS sequence"/>
</dbReference>
<dbReference type="AlphaFoldDB" id="U6F894"/>
<gene>
    <name evidence="1" type="ORF">LHCIRMBIA104_00580</name>
</gene>
<proteinExistence type="predicted"/>
<dbReference type="RefSeq" id="WP_023191628.1">
    <property type="nucleotide sequence ID" value="NZ_HG531029.1"/>
</dbReference>
<dbReference type="EMBL" id="CBUL010000061">
    <property type="protein sequence ID" value="CDI60167.1"/>
    <property type="molecule type" value="Genomic_DNA"/>
</dbReference>
<organism evidence="1">
    <name type="scientific">Lactobacillus helveticus CIRM-BIA 104</name>
    <dbReference type="NCBI Taxonomy" id="1226333"/>
    <lineage>
        <taxon>Bacteria</taxon>
        <taxon>Bacillati</taxon>
        <taxon>Bacillota</taxon>
        <taxon>Bacilli</taxon>
        <taxon>Lactobacillales</taxon>
        <taxon>Lactobacillaceae</taxon>
        <taxon>Lactobacillus</taxon>
    </lineage>
</organism>
<reference evidence="1" key="1">
    <citation type="submission" date="2013-09" db="EMBL/GenBank/DDBJ databases">
        <title>Draft Genome Sequence of five Lactobacillus helveticus strains CIRM-BIA 101T, 103, 104, 951 and 953 isolated from milk product.</title>
        <authorList>
            <person name="Valence F."/>
            <person name="Chuat V."/>
            <person name="Ma L."/>
            <person name="Creno S."/>
            <person name="Falentin H."/>
            <person name="Lortal S."/>
            <person name="Bizet C."/>
            <person name="Clermont D."/>
            <person name="Loux V."/>
            <person name="Bouchier C."/>
            <person name="Cousin S."/>
        </authorList>
    </citation>
    <scope>NUCLEOTIDE SEQUENCE [LARGE SCALE GENOMIC DNA]</scope>
    <source>
        <strain evidence="1">CIRM-BIA 104</strain>
    </source>
</reference>
<evidence type="ECO:0000313" key="1">
    <source>
        <dbReference type="EMBL" id="CDI60167.1"/>
    </source>
</evidence>
<protein>
    <submittedName>
        <fullName evidence="1">Uncharacterized protein</fullName>
    </submittedName>
</protein>
<sequence length="44" mass="5067">MKITTNSIGGNTLGKTYSKFYYGSYKDVGDKPNKHNFVRYQESQ</sequence>
<accession>U6F894</accession>
<comment type="caution">
    <text evidence="1">The sequence shown here is derived from an EMBL/GenBank/DDBJ whole genome shotgun (WGS) entry which is preliminary data.</text>
</comment>